<proteinExistence type="predicted"/>
<gene>
    <name evidence="1" type="ORF">EWB00_003858</name>
</gene>
<accession>A0A4Z2D757</accession>
<name>A0A4Z2D757_SCHJA</name>
<keyword evidence="2" id="KW-1185">Reference proteome</keyword>
<reference evidence="1 2" key="1">
    <citation type="submission" date="2019-03" db="EMBL/GenBank/DDBJ databases">
        <title>An improved genome assembly of the fluke Schistosoma japonicum.</title>
        <authorList>
            <person name="Hu W."/>
            <person name="Luo F."/>
            <person name="Yin M."/>
            <person name="Mo X."/>
            <person name="Sun C."/>
            <person name="Wu Q."/>
            <person name="Zhu B."/>
            <person name="Xiang M."/>
            <person name="Wang J."/>
            <person name="Wang Y."/>
            <person name="Zhang T."/>
            <person name="Xu B."/>
            <person name="Zheng H."/>
            <person name="Feng Z."/>
        </authorList>
    </citation>
    <scope>NUCLEOTIDE SEQUENCE [LARGE SCALE GENOMIC DNA]</scope>
    <source>
        <strain evidence="1">HuSjv2</strain>
        <tissue evidence="1">Worms</tissue>
    </source>
</reference>
<dbReference type="AlphaFoldDB" id="A0A4Z2D757"/>
<evidence type="ECO:0000313" key="2">
    <source>
        <dbReference type="Proteomes" id="UP000311919"/>
    </source>
</evidence>
<evidence type="ECO:0000313" key="1">
    <source>
        <dbReference type="EMBL" id="TNN12278.1"/>
    </source>
</evidence>
<dbReference type="OrthoDB" id="6107996at2759"/>
<dbReference type="Proteomes" id="UP000311919">
    <property type="component" value="Unassembled WGS sequence"/>
</dbReference>
<comment type="caution">
    <text evidence="1">The sequence shown here is derived from an EMBL/GenBank/DDBJ whole genome shotgun (WGS) entry which is preliminary data.</text>
</comment>
<organism evidence="1 2">
    <name type="scientific">Schistosoma japonicum</name>
    <name type="common">Blood fluke</name>
    <dbReference type="NCBI Taxonomy" id="6182"/>
    <lineage>
        <taxon>Eukaryota</taxon>
        <taxon>Metazoa</taxon>
        <taxon>Spiralia</taxon>
        <taxon>Lophotrochozoa</taxon>
        <taxon>Platyhelminthes</taxon>
        <taxon>Trematoda</taxon>
        <taxon>Digenea</taxon>
        <taxon>Strigeidida</taxon>
        <taxon>Schistosomatoidea</taxon>
        <taxon>Schistosomatidae</taxon>
        <taxon>Schistosoma</taxon>
    </lineage>
</organism>
<protein>
    <submittedName>
        <fullName evidence="1">Uncharacterized protein</fullName>
    </submittedName>
</protein>
<dbReference type="EMBL" id="SKCS01000241">
    <property type="protein sequence ID" value="TNN12278.1"/>
    <property type="molecule type" value="Genomic_DNA"/>
</dbReference>
<sequence length="400" mass="46200">MASSLFKSRPEYIPPPKFYGYKSISLDEEKQLIERLSKPTISIIQAQLKNNNNNNVNLIEYDNQTLRNPIITSPTLSSNSSNHFIESISTGDYENVTERLQKLSEIWNKTERINPFLPLCACIRGELLLKENNNNSLMNTYCHCSTTCSSLPNRYTLNEPIEWKKLNKIVRRLHSANTAGSIARQKESHALLTTLSKQHYNHSINSSRKSNKIQKNIFNPELKINLFDNKGQFKLMKYIHQWEIFQQVNHKIIQLSRPTTSSKLKCRGYCILCNNNNLSSTITSFNAFTNYSINNNNNNNSLQYKTFHLINNKKQQQHLIERLIQPTIASQGNKCHCDKFNSFNVYNKQLNNGELIMQRLQQLNKQLPLISGLQKSSSINSIINRLYSGKCRRSNCLYAS</sequence>